<dbReference type="Gene3D" id="3.30.70.1730">
    <property type="match status" value="1"/>
</dbReference>
<accession>A0A2H0WJ70</accession>
<dbReference type="GO" id="GO:0006412">
    <property type="term" value="P:translation"/>
    <property type="evidence" value="ECO:0007669"/>
    <property type="project" value="UniProtKB-UniRule"/>
</dbReference>
<keyword evidence="3 5" id="KW-0687">Ribonucleoprotein</keyword>
<gene>
    <name evidence="5 6" type="primary">rplJ</name>
    <name evidence="6" type="ORF">COT69_02530</name>
</gene>
<dbReference type="SUPFAM" id="SSF160369">
    <property type="entry name" value="Ribosomal protein L10-like"/>
    <property type="match status" value="1"/>
</dbReference>
<evidence type="ECO:0000313" key="7">
    <source>
        <dbReference type="Proteomes" id="UP000230787"/>
    </source>
</evidence>
<comment type="caution">
    <text evidence="6">The sequence shown here is derived from an EMBL/GenBank/DDBJ whole genome shotgun (WGS) entry which is preliminary data.</text>
</comment>
<dbReference type="InterPro" id="IPR047865">
    <property type="entry name" value="Ribosomal_uL10_bac_type"/>
</dbReference>
<evidence type="ECO:0000256" key="5">
    <source>
        <dbReference type="HAMAP-Rule" id="MF_00362"/>
    </source>
</evidence>
<evidence type="ECO:0000256" key="1">
    <source>
        <dbReference type="ARBA" id="ARBA00008889"/>
    </source>
</evidence>
<evidence type="ECO:0000313" key="6">
    <source>
        <dbReference type="EMBL" id="PIS12733.1"/>
    </source>
</evidence>
<dbReference type="HAMAP" id="MF_00362">
    <property type="entry name" value="Ribosomal_uL10"/>
    <property type="match status" value="1"/>
</dbReference>
<keyword evidence="5" id="KW-0699">rRNA-binding</keyword>
<keyword evidence="2 5" id="KW-0689">Ribosomal protein</keyword>
<evidence type="ECO:0000256" key="3">
    <source>
        <dbReference type="ARBA" id="ARBA00023274"/>
    </source>
</evidence>
<dbReference type="GO" id="GO:0005840">
    <property type="term" value="C:ribosome"/>
    <property type="evidence" value="ECO:0007669"/>
    <property type="project" value="UniProtKB-KW"/>
</dbReference>
<comment type="function">
    <text evidence="5">Forms part of the ribosomal stalk, playing a central role in the interaction of the ribosome with GTP-bound translation factors.</text>
</comment>
<evidence type="ECO:0000256" key="2">
    <source>
        <dbReference type="ARBA" id="ARBA00022980"/>
    </source>
</evidence>
<dbReference type="AlphaFoldDB" id="A0A2H0WJ70"/>
<organism evidence="6 7">
    <name type="scientific">candidate division WWE3 bacterium CG09_land_8_20_14_0_10_39_24</name>
    <dbReference type="NCBI Taxonomy" id="1975088"/>
    <lineage>
        <taxon>Bacteria</taxon>
        <taxon>Katanobacteria</taxon>
    </lineage>
</organism>
<dbReference type="Gene3D" id="6.10.250.290">
    <property type="match status" value="1"/>
</dbReference>
<dbReference type="EMBL" id="PEZN01000035">
    <property type="protein sequence ID" value="PIS12733.1"/>
    <property type="molecule type" value="Genomic_DNA"/>
</dbReference>
<dbReference type="InterPro" id="IPR043141">
    <property type="entry name" value="Ribosomal_uL10-like_sf"/>
</dbReference>
<sequence length="183" mass="20374">MDLISIARIGKIMPLKREKKEQILKILKDKISSSKSLVFFDYQNIATVNLNGLRDKLFYKSASLSVFKNTLLKKAFDKNLSQELTGPTAVLFAGEDPVEPIKELYEFKKEHETLNIKFGVLDGAFISQNQVNMLAELPAKQELAAKVVEGLSSPVRSLVGVLSGAQKKFITVLQQMSTNAKEV</sequence>
<dbReference type="NCBIfam" id="NF000955">
    <property type="entry name" value="PRK00099.1-1"/>
    <property type="match status" value="1"/>
</dbReference>
<dbReference type="GO" id="GO:0070180">
    <property type="term" value="F:large ribosomal subunit rRNA binding"/>
    <property type="evidence" value="ECO:0007669"/>
    <property type="project" value="UniProtKB-UniRule"/>
</dbReference>
<dbReference type="Proteomes" id="UP000230787">
    <property type="component" value="Unassembled WGS sequence"/>
</dbReference>
<name>A0A2H0WJ70_UNCKA</name>
<dbReference type="InterPro" id="IPR022973">
    <property type="entry name" value="Ribosomal_uL10_bac"/>
</dbReference>
<proteinExistence type="inferred from homology"/>
<keyword evidence="5" id="KW-0694">RNA-binding</keyword>
<evidence type="ECO:0000256" key="4">
    <source>
        <dbReference type="ARBA" id="ARBA00035202"/>
    </source>
</evidence>
<comment type="subunit">
    <text evidence="5">Part of the ribosomal stalk of the 50S ribosomal subunit. The N-terminus interacts with L11 and the large rRNA to form the base of the stalk. The C-terminus forms an elongated spine to which L12 dimers bind in a sequential fashion forming a multimeric L10(L12)X complex.</text>
</comment>
<dbReference type="CDD" id="cd05797">
    <property type="entry name" value="Ribosomal_L10"/>
    <property type="match status" value="1"/>
</dbReference>
<dbReference type="Pfam" id="PF00466">
    <property type="entry name" value="Ribosomal_L10"/>
    <property type="match status" value="1"/>
</dbReference>
<dbReference type="PANTHER" id="PTHR11560">
    <property type="entry name" value="39S RIBOSOMAL PROTEIN L10, MITOCHONDRIAL"/>
    <property type="match status" value="1"/>
</dbReference>
<dbReference type="InterPro" id="IPR001790">
    <property type="entry name" value="Ribosomal_uL10"/>
</dbReference>
<dbReference type="GO" id="GO:1990904">
    <property type="term" value="C:ribonucleoprotein complex"/>
    <property type="evidence" value="ECO:0007669"/>
    <property type="project" value="UniProtKB-KW"/>
</dbReference>
<reference evidence="7" key="1">
    <citation type="submission" date="2017-09" db="EMBL/GenBank/DDBJ databases">
        <title>Depth-based differentiation of microbial function through sediment-hosted aquifers and enrichment of novel symbionts in the deep terrestrial subsurface.</title>
        <authorList>
            <person name="Probst A.J."/>
            <person name="Ladd B."/>
            <person name="Jarett J.K."/>
            <person name="Geller-Mcgrath D.E."/>
            <person name="Sieber C.M.K."/>
            <person name="Emerson J.B."/>
            <person name="Anantharaman K."/>
            <person name="Thomas B.C."/>
            <person name="Malmstrom R."/>
            <person name="Stieglmeier M."/>
            <person name="Klingl A."/>
            <person name="Woyke T."/>
            <person name="Ryan C.M."/>
            <person name="Banfield J.F."/>
        </authorList>
    </citation>
    <scope>NUCLEOTIDE SEQUENCE [LARGE SCALE GENOMIC DNA]</scope>
</reference>
<comment type="similarity">
    <text evidence="1 5">Belongs to the universal ribosomal protein uL10 family.</text>
</comment>
<protein>
    <recommendedName>
        <fullName evidence="4 5">Large ribosomal subunit protein uL10</fullName>
    </recommendedName>
</protein>